<evidence type="ECO:0000313" key="4">
    <source>
        <dbReference type="Proteomes" id="UP000011116"/>
    </source>
</evidence>
<dbReference type="PANTHER" id="PTHR33065:SF110">
    <property type="entry name" value="DUF6598 DOMAIN-CONTAINING PROTEIN"/>
    <property type="match status" value="1"/>
</dbReference>
<dbReference type="Pfam" id="PF20241">
    <property type="entry name" value="DUF6598"/>
    <property type="match status" value="1"/>
</dbReference>
<feature type="domain" description="DUF6598" evidence="2">
    <location>
        <begin position="112"/>
        <end position="164"/>
    </location>
</feature>
<feature type="compositionally biased region" description="Basic and acidic residues" evidence="1">
    <location>
        <begin position="1"/>
        <end position="10"/>
    </location>
</feature>
<name>A0A8I6YWP6_HORVV</name>
<evidence type="ECO:0000256" key="1">
    <source>
        <dbReference type="SAM" id="MobiDB-lite"/>
    </source>
</evidence>
<organism evidence="3 4">
    <name type="scientific">Hordeum vulgare subsp. vulgare</name>
    <name type="common">Domesticated barley</name>
    <dbReference type="NCBI Taxonomy" id="112509"/>
    <lineage>
        <taxon>Eukaryota</taxon>
        <taxon>Viridiplantae</taxon>
        <taxon>Streptophyta</taxon>
        <taxon>Embryophyta</taxon>
        <taxon>Tracheophyta</taxon>
        <taxon>Spermatophyta</taxon>
        <taxon>Magnoliopsida</taxon>
        <taxon>Liliopsida</taxon>
        <taxon>Poales</taxon>
        <taxon>Poaceae</taxon>
        <taxon>BOP clade</taxon>
        <taxon>Pooideae</taxon>
        <taxon>Triticodae</taxon>
        <taxon>Triticeae</taxon>
        <taxon>Hordeinae</taxon>
        <taxon>Hordeum</taxon>
    </lineage>
</organism>
<evidence type="ECO:0000259" key="2">
    <source>
        <dbReference type="Pfam" id="PF20241"/>
    </source>
</evidence>
<reference evidence="3" key="3">
    <citation type="submission" date="2022-01" db="UniProtKB">
        <authorList>
            <consortium name="EnsemblPlants"/>
        </authorList>
    </citation>
    <scope>IDENTIFICATION</scope>
    <source>
        <strain evidence="3">subsp. vulgare</strain>
    </source>
</reference>
<reference evidence="4" key="1">
    <citation type="journal article" date="2012" name="Nature">
        <title>A physical, genetic and functional sequence assembly of the barley genome.</title>
        <authorList>
            <consortium name="The International Barley Genome Sequencing Consortium"/>
            <person name="Mayer K.F."/>
            <person name="Waugh R."/>
            <person name="Brown J.W."/>
            <person name="Schulman A."/>
            <person name="Langridge P."/>
            <person name="Platzer M."/>
            <person name="Fincher G.B."/>
            <person name="Muehlbauer G.J."/>
            <person name="Sato K."/>
            <person name="Close T.J."/>
            <person name="Wise R.P."/>
            <person name="Stein N."/>
        </authorList>
    </citation>
    <scope>NUCLEOTIDE SEQUENCE [LARGE SCALE GENOMIC DNA]</scope>
    <source>
        <strain evidence="4">cv. Morex</strain>
    </source>
</reference>
<proteinExistence type="predicted"/>
<dbReference type="Gramene" id="HORVU.MOREX.r2.6HG0505050.1">
    <property type="protein sequence ID" value="HORVU.MOREX.r2.6HG0505050.1"/>
    <property type="gene ID" value="HORVU.MOREX.r2.6HG0505050"/>
</dbReference>
<feature type="compositionally biased region" description="Basic and acidic residues" evidence="1">
    <location>
        <begin position="34"/>
        <end position="46"/>
    </location>
</feature>
<protein>
    <recommendedName>
        <fullName evidence="2">DUF6598 domain-containing protein</fullName>
    </recommendedName>
</protein>
<dbReference type="AlphaFoldDB" id="A0A8I6YWP6"/>
<sequence length="170" mass="19486">MDSKEGKSEMQMDAGASKDAAAGKRKKRVPRIGKKAEEPRVRKTVKETRHRAPPVYEATLAVFEDDRYEFSRWWMRVWGDDIGSMEQKTTIPSVRFTDVASGNSSVDTATTLQPFEVRISLKQNSGLTWPLHVYGYVAARDLVDNKRIIIFEREEDECQIIMEGFPTFHT</sequence>
<dbReference type="InterPro" id="IPR046533">
    <property type="entry name" value="DUF6598"/>
</dbReference>
<dbReference type="EnsemblPlants" id="HORVU.MOREX.r3.6HG0609080.1">
    <property type="protein sequence ID" value="HORVU.MOREX.r3.6HG0609080.1"/>
    <property type="gene ID" value="HORVU.MOREX.r3.6HG0609080"/>
</dbReference>
<evidence type="ECO:0000313" key="3">
    <source>
        <dbReference type="EnsemblPlants" id="HORVU.MOREX.r3.6HG0609080.1"/>
    </source>
</evidence>
<dbReference type="Proteomes" id="UP000011116">
    <property type="component" value="Chromosome 6H"/>
</dbReference>
<reference evidence="3" key="2">
    <citation type="submission" date="2020-10" db="EMBL/GenBank/DDBJ databases">
        <authorList>
            <person name="Scholz U."/>
            <person name="Mascher M."/>
            <person name="Fiebig A."/>
        </authorList>
    </citation>
    <scope>NUCLEOTIDE SEQUENCE [LARGE SCALE GENOMIC DNA]</scope>
    <source>
        <strain evidence="3">cv. Morex</strain>
    </source>
</reference>
<dbReference type="PANTHER" id="PTHR33065">
    <property type="entry name" value="OS07G0486400 PROTEIN"/>
    <property type="match status" value="1"/>
</dbReference>
<dbReference type="Gramene" id="HORVU.MOREX.r3.6HG0609080.1">
    <property type="protein sequence ID" value="HORVU.MOREX.r3.6HG0609080.1"/>
    <property type="gene ID" value="HORVU.MOREX.r3.6HG0609080"/>
</dbReference>
<feature type="compositionally biased region" description="Basic residues" evidence="1">
    <location>
        <begin position="23"/>
        <end position="33"/>
    </location>
</feature>
<keyword evidence="4" id="KW-1185">Reference proteome</keyword>
<feature type="region of interest" description="Disordered" evidence="1">
    <location>
        <begin position="1"/>
        <end position="46"/>
    </location>
</feature>
<accession>A0A8I6YWP6</accession>